<evidence type="ECO:0000256" key="5">
    <source>
        <dbReference type="PROSITE-ProRule" id="PRU00285"/>
    </source>
</evidence>
<name>A0AAV8Q1A8_ENSVE</name>
<comment type="function">
    <text evidence="3">Binds double-stranded RNA.</text>
</comment>
<dbReference type="CDD" id="cd06464">
    <property type="entry name" value="ACD_sHsps-like"/>
    <property type="match status" value="1"/>
</dbReference>
<dbReference type="PROSITE" id="PS01031">
    <property type="entry name" value="SHSP"/>
    <property type="match status" value="1"/>
</dbReference>
<keyword evidence="1" id="KW-0677">Repeat</keyword>
<dbReference type="GO" id="GO:0003723">
    <property type="term" value="F:RNA binding"/>
    <property type="evidence" value="ECO:0007669"/>
    <property type="project" value="UniProtKB-UniRule"/>
</dbReference>
<dbReference type="Gene3D" id="2.60.40.790">
    <property type="match status" value="1"/>
</dbReference>
<dbReference type="SMART" id="SM00358">
    <property type="entry name" value="DSRM"/>
    <property type="match status" value="3"/>
</dbReference>
<dbReference type="SUPFAM" id="SSF54768">
    <property type="entry name" value="dsRNA-binding domain-like"/>
    <property type="match status" value="3"/>
</dbReference>
<dbReference type="InterPro" id="IPR002068">
    <property type="entry name" value="A-crystallin/Hsp20_dom"/>
</dbReference>
<dbReference type="PANTHER" id="PTHR46031:SF26">
    <property type="entry name" value="DOUBLE-STRANDED RNA-BINDING PROTEIN 2"/>
    <property type="match status" value="1"/>
</dbReference>
<dbReference type="PANTHER" id="PTHR46031">
    <property type="match status" value="1"/>
</dbReference>
<evidence type="ECO:0000313" key="8">
    <source>
        <dbReference type="EMBL" id="KAJ8470189.1"/>
    </source>
</evidence>
<dbReference type="Gene3D" id="3.30.160.20">
    <property type="match status" value="3"/>
</dbReference>
<comment type="similarity">
    <text evidence="5">Belongs to the small heat shock protein (HSP20) family.</text>
</comment>
<dbReference type="InterPro" id="IPR008978">
    <property type="entry name" value="HSP20-like_chaperone"/>
</dbReference>
<protein>
    <recommendedName>
        <fullName evidence="10">SHSP domain-containing protein</fullName>
    </recommendedName>
</protein>
<dbReference type="Pfam" id="PF00035">
    <property type="entry name" value="dsrm"/>
    <property type="match status" value="3"/>
</dbReference>
<evidence type="ECO:0000259" key="7">
    <source>
        <dbReference type="PROSITE" id="PS50137"/>
    </source>
</evidence>
<feature type="domain" description="DRBM" evidence="7">
    <location>
        <begin position="91"/>
        <end position="159"/>
    </location>
</feature>
<dbReference type="AlphaFoldDB" id="A0AAV8Q1A8"/>
<evidence type="ECO:0000256" key="2">
    <source>
        <dbReference type="ARBA" id="ARBA00022884"/>
    </source>
</evidence>
<keyword evidence="9" id="KW-1185">Reference proteome</keyword>
<feature type="domain" description="SHSP" evidence="6">
    <location>
        <begin position="447"/>
        <end position="559"/>
    </location>
</feature>
<dbReference type="EMBL" id="JAQQAF010000007">
    <property type="protein sequence ID" value="KAJ8470189.1"/>
    <property type="molecule type" value="Genomic_DNA"/>
</dbReference>
<keyword evidence="2 4" id="KW-0694">RNA-binding</keyword>
<evidence type="ECO:0000256" key="4">
    <source>
        <dbReference type="PROSITE-ProRule" id="PRU00266"/>
    </source>
</evidence>
<sequence length="597" mass="66441">MSKSRLQQLCQQRQWPLPEYAVSREGRDHDPHFRATVTVNGAAFHSPDDSRTTKEAQNKAAQVALEQLPETAPPPPTPSVSLPPALEKKLSHKSHLQSYLQKNNKVLPTYQSVPDGPPSRRFKATVQFDGETFESAGYFHTVKEAEQSAAKVALMSLCGAGNQQEYPGVYKMLLQELARKGGLSLPKYTTTSYGESHMPTFSSKVEIEGEFFQGDVAKTKKRAENNAAKVALSQLEERRAHRFSSDLVSNWQVKIESEPATSSVKSLVYMNSPKPSSLLIPASQIDAKKTIDIIAVDHGATASISNATPVSDQITSSTDEVMGIDGSDHHLTIPTDEREPVPEITTKNKDTVAAPVRDPESADVMKNGETLRGAVSGGGSSALSSNSNFHKFQSTTTSGKLPTSSTSSLSGYRVQVYPRKSDLVLPEELIQKRNLMEEVPAAALRPRRYTDFKPQHRWLSDEKCKTLIVELPGFKQEQLILLIDTSHRLKLKGEQHIEGDRWSQFDMVVRIPKHCDVEPITAKFDPDNGLLCVTLLDSASKSPCPTSECRDRRRRLQLKAHFAIHDTSRKAWERLCKLFCLRIEVNDSFKREDSVKR</sequence>
<dbReference type="SUPFAM" id="SSF49764">
    <property type="entry name" value="HSP20-like chaperones"/>
    <property type="match status" value="1"/>
</dbReference>
<proteinExistence type="inferred from homology"/>
<reference evidence="8 9" key="1">
    <citation type="submission" date="2022-12" db="EMBL/GenBank/DDBJ databases">
        <title>Chromosome-scale assembly of the Ensete ventricosum genome.</title>
        <authorList>
            <person name="Dussert Y."/>
            <person name="Stocks J."/>
            <person name="Wendawek A."/>
            <person name="Woldeyes F."/>
            <person name="Nichols R.A."/>
            <person name="Borrell J.S."/>
        </authorList>
    </citation>
    <scope>NUCLEOTIDE SEQUENCE [LARGE SCALE GENOMIC DNA]</scope>
    <source>
        <strain evidence="9">cv. Maze</strain>
        <tissue evidence="8">Seeds</tissue>
    </source>
</reference>
<evidence type="ECO:0000256" key="1">
    <source>
        <dbReference type="ARBA" id="ARBA00022737"/>
    </source>
</evidence>
<dbReference type="Proteomes" id="UP001222027">
    <property type="component" value="Unassembled WGS sequence"/>
</dbReference>
<evidence type="ECO:0000256" key="3">
    <source>
        <dbReference type="ARBA" id="ARBA00037597"/>
    </source>
</evidence>
<accession>A0AAV8Q1A8</accession>
<feature type="domain" description="DRBM" evidence="7">
    <location>
        <begin position="169"/>
        <end position="237"/>
    </location>
</feature>
<dbReference type="InterPro" id="IPR014720">
    <property type="entry name" value="dsRBD_dom"/>
</dbReference>
<dbReference type="PROSITE" id="PS50137">
    <property type="entry name" value="DS_RBD"/>
    <property type="match status" value="3"/>
</dbReference>
<organism evidence="8 9">
    <name type="scientific">Ensete ventricosum</name>
    <name type="common">Abyssinian banana</name>
    <name type="synonym">Musa ensete</name>
    <dbReference type="NCBI Taxonomy" id="4639"/>
    <lineage>
        <taxon>Eukaryota</taxon>
        <taxon>Viridiplantae</taxon>
        <taxon>Streptophyta</taxon>
        <taxon>Embryophyta</taxon>
        <taxon>Tracheophyta</taxon>
        <taxon>Spermatophyta</taxon>
        <taxon>Magnoliopsida</taxon>
        <taxon>Liliopsida</taxon>
        <taxon>Zingiberales</taxon>
        <taxon>Musaceae</taxon>
        <taxon>Ensete</taxon>
    </lineage>
</organism>
<evidence type="ECO:0000313" key="9">
    <source>
        <dbReference type="Proteomes" id="UP001222027"/>
    </source>
</evidence>
<feature type="domain" description="DRBM" evidence="7">
    <location>
        <begin position="1"/>
        <end position="70"/>
    </location>
</feature>
<comment type="caution">
    <text evidence="8">The sequence shown here is derived from an EMBL/GenBank/DDBJ whole genome shotgun (WGS) entry which is preliminary data.</text>
</comment>
<evidence type="ECO:0008006" key="10">
    <source>
        <dbReference type="Google" id="ProtNLM"/>
    </source>
</evidence>
<gene>
    <name evidence="8" type="ORF">OPV22_024532</name>
</gene>
<evidence type="ECO:0000259" key="6">
    <source>
        <dbReference type="PROSITE" id="PS01031"/>
    </source>
</evidence>